<evidence type="ECO:0000313" key="3">
    <source>
        <dbReference type="Proteomes" id="UP000270471"/>
    </source>
</evidence>
<dbReference type="PROSITE" id="PS50943">
    <property type="entry name" value="HTH_CROC1"/>
    <property type="match status" value="1"/>
</dbReference>
<dbReference type="InterPro" id="IPR010982">
    <property type="entry name" value="Lambda_DNA-bd_dom_sf"/>
</dbReference>
<comment type="caution">
    <text evidence="2">The sequence shown here is derived from an EMBL/GenBank/DDBJ whole genome shotgun (WGS) entry which is preliminary data.</text>
</comment>
<evidence type="ECO:0000259" key="1">
    <source>
        <dbReference type="PROSITE" id="PS50943"/>
    </source>
</evidence>
<dbReference type="SMART" id="SM00530">
    <property type="entry name" value="HTH_XRE"/>
    <property type="match status" value="1"/>
</dbReference>
<dbReference type="Pfam" id="PF17765">
    <property type="entry name" value="MLTR_LBD"/>
    <property type="match status" value="1"/>
</dbReference>
<dbReference type="CDD" id="cd00093">
    <property type="entry name" value="HTH_XRE"/>
    <property type="match status" value="1"/>
</dbReference>
<dbReference type="RefSeq" id="WP_121892917.1">
    <property type="nucleotide sequence ID" value="NZ_JBEXWZ010000153.1"/>
</dbReference>
<protein>
    <submittedName>
        <fullName evidence="2">Transcriptional regulator</fullName>
    </submittedName>
</protein>
<dbReference type="AlphaFoldDB" id="A0A3M0I2K5"/>
<dbReference type="EMBL" id="PENI01000023">
    <property type="protein sequence ID" value="RMB82400.1"/>
    <property type="molecule type" value="Genomic_DNA"/>
</dbReference>
<dbReference type="Pfam" id="PF13560">
    <property type="entry name" value="HTH_31"/>
    <property type="match status" value="1"/>
</dbReference>
<dbReference type="Gene3D" id="1.10.260.40">
    <property type="entry name" value="lambda repressor-like DNA-binding domains"/>
    <property type="match status" value="1"/>
</dbReference>
<dbReference type="InterPro" id="IPR001387">
    <property type="entry name" value="Cro/C1-type_HTH"/>
</dbReference>
<evidence type="ECO:0000313" key="2">
    <source>
        <dbReference type="EMBL" id="RMB82400.1"/>
    </source>
</evidence>
<name>A0A3M0I2K5_9ACTN</name>
<sequence length="281" mass="31508">MDDSNLGDFLRTRRALTMPEDVARKWSGHRRVPGLRREEVSVLAGVSVDYYTRLEQGRERHPSEQILDALARALELDADARDHLHRLAGRTPSARQAHREPRLRPGLTSLLDSWGTAAAYIIDRTLDVLVENDLARALHSGFDDGDNLARMTFIDPAGHDFYVDWDRAAHAAAGHLRLAAGHDPDHPRLRALVDELLDQSAEFRALWKRHDVRGKTRESKQFRHPNAGLLTLDYATFEVQGDPGLQLVVQHAPPGSPSAENWGLLRSFAASLDAPFRTPPR</sequence>
<reference evidence="2 3" key="1">
    <citation type="submission" date="2017-11" db="EMBL/GenBank/DDBJ databases">
        <title>Draft genome of actinobacteria isolated from guarana (Paullinia cupana (Mart.) Ducke.</title>
        <authorList>
            <person name="Siqueira K.A."/>
            <person name="Liotti R.G."/>
            <person name="Mendes T.A.O."/>
            <person name="Soares M.A."/>
        </authorList>
    </citation>
    <scope>NUCLEOTIDE SEQUENCE [LARGE SCALE GENOMIC DNA]</scope>
    <source>
        <strain evidence="2 3">193</strain>
    </source>
</reference>
<dbReference type="GO" id="GO:0003677">
    <property type="term" value="F:DNA binding"/>
    <property type="evidence" value="ECO:0007669"/>
    <property type="project" value="InterPro"/>
</dbReference>
<dbReference type="PANTHER" id="PTHR35010">
    <property type="entry name" value="BLL4672 PROTEIN-RELATED"/>
    <property type="match status" value="1"/>
</dbReference>
<dbReference type="PANTHER" id="PTHR35010:SF2">
    <property type="entry name" value="BLL4672 PROTEIN"/>
    <property type="match status" value="1"/>
</dbReference>
<feature type="domain" description="HTH cro/C1-type" evidence="1">
    <location>
        <begin position="34"/>
        <end position="81"/>
    </location>
</feature>
<keyword evidence="3" id="KW-1185">Reference proteome</keyword>
<accession>A0A3M0I2K5</accession>
<dbReference type="OrthoDB" id="3542608at2"/>
<proteinExistence type="predicted"/>
<dbReference type="InterPro" id="IPR041413">
    <property type="entry name" value="MLTR_LBD"/>
</dbReference>
<dbReference type="Gene3D" id="3.30.450.180">
    <property type="match status" value="1"/>
</dbReference>
<gene>
    <name evidence="2" type="ORF">CTZ28_30215</name>
</gene>
<dbReference type="SUPFAM" id="SSF47413">
    <property type="entry name" value="lambda repressor-like DNA-binding domains"/>
    <property type="match status" value="1"/>
</dbReference>
<dbReference type="Proteomes" id="UP000270471">
    <property type="component" value="Unassembled WGS sequence"/>
</dbReference>
<organism evidence="2 3">
    <name type="scientific">Streptomyces shenzhenensis</name>
    <dbReference type="NCBI Taxonomy" id="943815"/>
    <lineage>
        <taxon>Bacteria</taxon>
        <taxon>Bacillati</taxon>
        <taxon>Actinomycetota</taxon>
        <taxon>Actinomycetes</taxon>
        <taxon>Kitasatosporales</taxon>
        <taxon>Streptomycetaceae</taxon>
        <taxon>Streptomyces</taxon>
    </lineage>
</organism>